<gene>
    <name evidence="2" type="ordered locus">Taci_1380</name>
</gene>
<sequence>MSSPGPLAGLILSAGYSSRMGTLKAALPIGDVTVLERAVRLLSGVCDPVVAVLGHRMEELAPLARSSGAAVVENPRYHTGMFSSIQAGVGALADLPVRGLVMLPVDVPLVRPCTVRSLVASYRGQDALVPAFKGKRGHPPVISRGRFGEILAFQGQGGLRSLMDLWEVEELPVLDRHVLMDMDSPEDYRRVLDRLPYMDVPDREECLELLRIMGTPTGVVEHSLKVAEVGLRIGRVLADAGYELDVEAIRSGCLLHDLAKGGRDHEAEGGRILSEMGFTRLGEMVASHRDLPEGASMEAQVLYLADKSVMSTRLVALEERMEAMEARFAGDPPALEAARRRIRRAMGVRALVEEAAGGALLEVIRGG</sequence>
<accession>D1B6H0</accession>
<dbReference type="RefSeq" id="WP_012870122.1">
    <property type="nucleotide sequence ID" value="NC_013522.1"/>
</dbReference>
<name>D1B6H0_THEAS</name>
<dbReference type="CDD" id="cd04182">
    <property type="entry name" value="GT_2_like_f"/>
    <property type="match status" value="1"/>
</dbReference>
<dbReference type="HOGENOM" id="CLU_040526_0_0_0"/>
<dbReference type="eggNOG" id="COG1418">
    <property type="taxonomic scope" value="Bacteria"/>
</dbReference>
<dbReference type="Gene3D" id="1.10.3210.10">
    <property type="entry name" value="Hypothetical protein af1432"/>
    <property type="match status" value="1"/>
</dbReference>
<dbReference type="PANTHER" id="PTHR43777">
    <property type="entry name" value="MOLYBDENUM COFACTOR CYTIDYLYLTRANSFERASE"/>
    <property type="match status" value="1"/>
</dbReference>
<dbReference type="NCBIfam" id="NF045665">
    <property type="entry name" value="NTPtran_DVU1551"/>
    <property type="match status" value="1"/>
</dbReference>
<dbReference type="PATRIC" id="fig|525903.6.peg.1381"/>
<feature type="domain" description="HD" evidence="1">
    <location>
        <begin position="219"/>
        <end position="311"/>
    </location>
</feature>
<dbReference type="OrthoDB" id="285216at2"/>
<dbReference type="KEGG" id="tai:Taci_1380"/>
<evidence type="ECO:0000313" key="3">
    <source>
        <dbReference type="Proteomes" id="UP000002030"/>
    </source>
</evidence>
<dbReference type="AlphaFoldDB" id="D1B6H0"/>
<proteinExistence type="predicted"/>
<dbReference type="PANTHER" id="PTHR43777:SF1">
    <property type="entry name" value="MOLYBDENUM COFACTOR CYTIDYLYLTRANSFERASE"/>
    <property type="match status" value="1"/>
</dbReference>
<dbReference type="Proteomes" id="UP000002030">
    <property type="component" value="Chromosome"/>
</dbReference>
<evidence type="ECO:0000313" key="2">
    <source>
        <dbReference type="EMBL" id="ACZ19611.1"/>
    </source>
</evidence>
<dbReference type="STRING" id="525903.Taci_1380"/>
<dbReference type="InterPro" id="IPR029044">
    <property type="entry name" value="Nucleotide-diphossugar_trans"/>
</dbReference>
<dbReference type="GO" id="GO:0016779">
    <property type="term" value="F:nucleotidyltransferase activity"/>
    <property type="evidence" value="ECO:0007669"/>
    <property type="project" value="UniProtKB-ARBA"/>
</dbReference>
<dbReference type="CDD" id="cd00077">
    <property type="entry name" value="HDc"/>
    <property type="match status" value="1"/>
</dbReference>
<evidence type="ECO:0000259" key="1">
    <source>
        <dbReference type="PROSITE" id="PS51831"/>
    </source>
</evidence>
<protein>
    <submittedName>
        <fullName evidence="2">Metal dependent phosphohydrolase</fullName>
    </submittedName>
</protein>
<dbReference type="EnsemblBacteria" id="ACZ19611">
    <property type="protein sequence ID" value="ACZ19611"/>
    <property type="gene ID" value="Taci_1380"/>
</dbReference>
<dbReference type="InterPro" id="IPR025877">
    <property type="entry name" value="MobA-like_NTP_Trfase"/>
</dbReference>
<dbReference type="InterPro" id="IPR006674">
    <property type="entry name" value="HD_domain"/>
</dbReference>
<dbReference type="SMART" id="SM00471">
    <property type="entry name" value="HDc"/>
    <property type="match status" value="1"/>
</dbReference>
<dbReference type="InterPro" id="IPR054703">
    <property type="entry name" value="Mop-rel"/>
</dbReference>
<dbReference type="eggNOG" id="COG2068">
    <property type="taxonomic scope" value="Bacteria"/>
</dbReference>
<dbReference type="PROSITE" id="PS51831">
    <property type="entry name" value="HD"/>
    <property type="match status" value="1"/>
</dbReference>
<reference evidence="2 3" key="1">
    <citation type="journal article" date="2009" name="Stand. Genomic Sci.">
        <title>Complete genome sequence of Thermanaerovibrio acidaminovorans type strain (Su883).</title>
        <authorList>
            <person name="Chovatia M."/>
            <person name="Sikorski J."/>
            <person name="Schroder M."/>
            <person name="Lapidus A."/>
            <person name="Nolan M."/>
            <person name="Tice H."/>
            <person name="Glavina Del Rio T."/>
            <person name="Copeland A."/>
            <person name="Cheng J.F."/>
            <person name="Lucas S."/>
            <person name="Chen F."/>
            <person name="Bruce D."/>
            <person name="Goodwin L."/>
            <person name="Pitluck S."/>
            <person name="Ivanova N."/>
            <person name="Mavromatis K."/>
            <person name="Ovchinnikova G."/>
            <person name="Pati A."/>
            <person name="Chen A."/>
            <person name="Palaniappan K."/>
            <person name="Land M."/>
            <person name="Hauser L."/>
            <person name="Chang Y.J."/>
            <person name="Jeffries C.D."/>
            <person name="Chain P."/>
            <person name="Saunders E."/>
            <person name="Detter J.C."/>
            <person name="Brettin T."/>
            <person name="Rohde M."/>
            <person name="Goker M."/>
            <person name="Spring S."/>
            <person name="Bristow J."/>
            <person name="Markowitz V."/>
            <person name="Hugenholtz P."/>
            <person name="Kyrpides N.C."/>
            <person name="Klenk H.P."/>
            <person name="Eisen J.A."/>
        </authorList>
    </citation>
    <scope>NUCLEOTIDE SEQUENCE [LARGE SCALE GENOMIC DNA]</scope>
    <source>
        <strain evidence="3">ATCC 49978 / DSM 6589 / Su883</strain>
    </source>
</reference>
<dbReference type="Gene3D" id="3.90.550.10">
    <property type="entry name" value="Spore Coat Polysaccharide Biosynthesis Protein SpsA, Chain A"/>
    <property type="match status" value="1"/>
</dbReference>
<dbReference type="EMBL" id="CP001818">
    <property type="protein sequence ID" value="ACZ19611.1"/>
    <property type="molecule type" value="Genomic_DNA"/>
</dbReference>
<organism evidence="2 3">
    <name type="scientific">Thermanaerovibrio acidaminovorans (strain ATCC 49978 / DSM 6589 / Su883)</name>
    <name type="common">Selenomonas acidaminovorans</name>
    <dbReference type="NCBI Taxonomy" id="525903"/>
    <lineage>
        <taxon>Bacteria</taxon>
        <taxon>Thermotogati</taxon>
        <taxon>Synergistota</taxon>
        <taxon>Synergistia</taxon>
        <taxon>Synergistales</taxon>
        <taxon>Synergistaceae</taxon>
        <taxon>Thermanaerovibrio</taxon>
    </lineage>
</organism>
<dbReference type="Pfam" id="PF12804">
    <property type="entry name" value="NTP_transf_3"/>
    <property type="match status" value="1"/>
</dbReference>
<keyword evidence="3" id="KW-1185">Reference proteome</keyword>
<dbReference type="SUPFAM" id="SSF109604">
    <property type="entry name" value="HD-domain/PDEase-like"/>
    <property type="match status" value="1"/>
</dbReference>
<dbReference type="Pfam" id="PF01966">
    <property type="entry name" value="HD"/>
    <property type="match status" value="1"/>
</dbReference>
<dbReference type="InterPro" id="IPR003607">
    <property type="entry name" value="HD/PDEase_dom"/>
</dbReference>
<dbReference type="SUPFAM" id="SSF53448">
    <property type="entry name" value="Nucleotide-diphospho-sugar transferases"/>
    <property type="match status" value="1"/>
</dbReference>